<organism evidence="6 7">
    <name type="scientific">Sphingobium cloacae</name>
    <dbReference type="NCBI Taxonomy" id="120107"/>
    <lineage>
        <taxon>Bacteria</taxon>
        <taxon>Pseudomonadati</taxon>
        <taxon>Pseudomonadota</taxon>
        <taxon>Alphaproteobacteria</taxon>
        <taxon>Sphingomonadales</taxon>
        <taxon>Sphingomonadaceae</taxon>
        <taxon>Sphingobium</taxon>
    </lineage>
</organism>
<comment type="subunit">
    <text evidence="3">NDH-1 is composed of 14 different subunits. Subunits NuoB, C, D, E, F, and G constitute the peripheral sector of the complex.</text>
</comment>
<dbReference type="InterPro" id="IPR010218">
    <property type="entry name" value="NADH_DH_suC"/>
</dbReference>
<feature type="domain" description="NADH:ubiquinone oxidoreductase 30kDa subunit" evidence="5">
    <location>
        <begin position="40"/>
        <end position="158"/>
    </location>
</feature>
<reference evidence="6 7" key="1">
    <citation type="submission" date="2016-10" db="EMBL/GenBank/DDBJ databases">
        <title>Complete Genome Sequence of the Nonylphenol-Degrading Bacterium Sphingobium cloacae JCM 10874T.</title>
        <authorList>
            <person name="Ootsuka M."/>
            <person name="Nishizawa T."/>
            <person name="Ohta H."/>
        </authorList>
    </citation>
    <scope>NUCLEOTIDE SEQUENCE [LARGE SCALE GENOMIC DNA]</scope>
    <source>
        <strain evidence="6 7">JCM 10874</strain>
    </source>
</reference>
<keyword evidence="3" id="KW-0472">Membrane</keyword>
<dbReference type="EMBL" id="AP017655">
    <property type="protein sequence ID" value="BAV64202.1"/>
    <property type="molecule type" value="Genomic_DNA"/>
</dbReference>
<keyword evidence="3" id="KW-1003">Cell membrane</keyword>
<protein>
    <recommendedName>
        <fullName evidence="3">NADH-quinone oxidoreductase subunit C</fullName>
        <ecNumber evidence="3">7.1.1.-</ecNumber>
    </recommendedName>
    <alternativeName>
        <fullName evidence="3">NADH dehydrogenase I subunit C</fullName>
    </alternativeName>
    <alternativeName>
        <fullName evidence="3">NDH-1 subunit C</fullName>
    </alternativeName>
</protein>
<feature type="compositionally biased region" description="Basic and acidic residues" evidence="4">
    <location>
        <begin position="225"/>
        <end position="236"/>
    </location>
</feature>
<comment type="catalytic activity">
    <reaction evidence="3">
        <text>a quinone + NADH + 5 H(+)(in) = a quinol + NAD(+) + 4 H(+)(out)</text>
        <dbReference type="Rhea" id="RHEA:57888"/>
        <dbReference type="ChEBI" id="CHEBI:15378"/>
        <dbReference type="ChEBI" id="CHEBI:24646"/>
        <dbReference type="ChEBI" id="CHEBI:57540"/>
        <dbReference type="ChEBI" id="CHEBI:57945"/>
        <dbReference type="ChEBI" id="CHEBI:132124"/>
    </reaction>
</comment>
<dbReference type="NCBIfam" id="TIGR01961">
    <property type="entry name" value="NuoC_fam"/>
    <property type="match status" value="1"/>
</dbReference>
<keyword evidence="3" id="KW-1278">Translocase</keyword>
<evidence type="ECO:0000256" key="2">
    <source>
        <dbReference type="ARBA" id="ARBA00022448"/>
    </source>
</evidence>
<dbReference type="PANTHER" id="PTHR10884">
    <property type="entry name" value="NADH DEHYDROGENASE UBIQUINONE IRON-SULFUR PROTEIN 3"/>
    <property type="match status" value="1"/>
</dbReference>
<dbReference type="HAMAP" id="MF_01357">
    <property type="entry name" value="NDH1_NuoC"/>
    <property type="match status" value="1"/>
</dbReference>
<dbReference type="Proteomes" id="UP000218272">
    <property type="component" value="Chromosome SCLO_1"/>
</dbReference>
<feature type="region of interest" description="Disordered" evidence="4">
    <location>
        <begin position="198"/>
        <end position="279"/>
    </location>
</feature>
<comment type="subcellular location">
    <subcellularLocation>
        <location evidence="3">Cell membrane</location>
        <topology evidence="3">Peripheral membrane protein</topology>
        <orientation evidence="3">Cytoplasmic side</orientation>
    </subcellularLocation>
</comment>
<proteinExistence type="inferred from homology"/>
<name>A0A1E1F168_9SPHN</name>
<comment type="function">
    <text evidence="3">NDH-1 shuttles electrons from NADH, via FMN and iron-sulfur (Fe-S) centers, to quinones in the respiratory chain. The immediate electron acceptor for the enzyme in this species is believed to be ubiquinone. Couples the redox reaction to proton translocation (for every two electrons transferred, four hydrogen ions are translocated across the cytoplasmic membrane), and thus conserves the redox energy in a proton gradient.</text>
</comment>
<dbReference type="InterPro" id="IPR037232">
    <property type="entry name" value="NADH_quin_OxRdtase_su_C/D-like"/>
</dbReference>
<dbReference type="GO" id="GO:0050136">
    <property type="term" value="F:NADH dehydrogenase (quinone) (non-electrogenic) activity"/>
    <property type="evidence" value="ECO:0007669"/>
    <property type="project" value="UniProtKB-UniRule"/>
</dbReference>
<dbReference type="NCBIfam" id="NF004733">
    <property type="entry name" value="PRK06074.1-5"/>
    <property type="match status" value="1"/>
</dbReference>
<dbReference type="SUPFAM" id="SSF143243">
    <property type="entry name" value="Nqo5-like"/>
    <property type="match status" value="1"/>
</dbReference>
<feature type="compositionally biased region" description="Basic and acidic residues" evidence="4">
    <location>
        <begin position="262"/>
        <end position="279"/>
    </location>
</feature>
<keyword evidence="3" id="KW-0874">Quinone</keyword>
<sequence>MMGHSAPKIAAIPGIAEEIAGLLGDMLVETVDHADELSFTVVREKLADAMEVLRARAHYQQLMEVAGVDYPDRAERFEVCYHLLSVTRNHRIRVKVSTDENIPVPTVTHIWPVAGWLEREVFDMYGVVFSGNTDLRRILTDYGFKGHPQRKDFPLTGYVELRYSEEDKRVVYEPVKLAQDFRSFDFMSPWEGAQYVLPGDEKAPQAPGAPSPAPAPPPPSAAPKGEPKGDTPKTTDKPGQSGAGEPVDSKANEKSAGAPAKPEAHSDEGKGAAKPEDKA</sequence>
<dbReference type="PANTHER" id="PTHR10884:SF14">
    <property type="entry name" value="NADH DEHYDROGENASE [UBIQUINONE] IRON-SULFUR PROTEIN 3, MITOCHONDRIAL"/>
    <property type="match status" value="1"/>
</dbReference>
<accession>A0A1E1F168</accession>
<dbReference type="EC" id="7.1.1.-" evidence="3"/>
<feature type="compositionally biased region" description="Pro residues" evidence="4">
    <location>
        <begin position="207"/>
        <end position="221"/>
    </location>
</feature>
<dbReference type="AlphaFoldDB" id="A0A1E1F168"/>
<dbReference type="KEGG" id="sclo:SCLO_1011620"/>
<dbReference type="Pfam" id="PF00329">
    <property type="entry name" value="Complex1_30kDa"/>
    <property type="match status" value="1"/>
</dbReference>
<keyword evidence="2 3" id="KW-0813">Transport</keyword>
<evidence type="ECO:0000313" key="6">
    <source>
        <dbReference type="EMBL" id="BAV64202.1"/>
    </source>
</evidence>
<dbReference type="InterPro" id="IPR001268">
    <property type="entry name" value="NADH_UbQ_OxRdtase_30kDa_su"/>
</dbReference>
<evidence type="ECO:0000259" key="5">
    <source>
        <dbReference type="Pfam" id="PF00329"/>
    </source>
</evidence>
<gene>
    <name evidence="3" type="primary">nuoC</name>
    <name evidence="6" type="ORF">SCLO_1011620</name>
</gene>
<keyword evidence="7" id="KW-1185">Reference proteome</keyword>
<evidence type="ECO:0000256" key="1">
    <source>
        <dbReference type="ARBA" id="ARBA00007569"/>
    </source>
</evidence>
<dbReference type="Gene3D" id="3.30.460.80">
    <property type="entry name" value="NADH:ubiquinone oxidoreductase, 30kDa subunit"/>
    <property type="match status" value="1"/>
</dbReference>
<keyword evidence="3" id="KW-0830">Ubiquinone</keyword>
<dbReference type="GO" id="GO:0008137">
    <property type="term" value="F:NADH dehydrogenase (ubiquinone) activity"/>
    <property type="evidence" value="ECO:0007669"/>
    <property type="project" value="InterPro"/>
</dbReference>
<dbReference type="GO" id="GO:0048038">
    <property type="term" value="F:quinone binding"/>
    <property type="evidence" value="ECO:0007669"/>
    <property type="project" value="UniProtKB-KW"/>
</dbReference>
<evidence type="ECO:0000256" key="4">
    <source>
        <dbReference type="SAM" id="MobiDB-lite"/>
    </source>
</evidence>
<dbReference type="GO" id="GO:0005886">
    <property type="term" value="C:plasma membrane"/>
    <property type="evidence" value="ECO:0007669"/>
    <property type="project" value="UniProtKB-SubCell"/>
</dbReference>
<evidence type="ECO:0000313" key="7">
    <source>
        <dbReference type="Proteomes" id="UP000218272"/>
    </source>
</evidence>
<evidence type="ECO:0000256" key="3">
    <source>
        <dbReference type="HAMAP-Rule" id="MF_01357"/>
    </source>
</evidence>
<keyword evidence="3" id="KW-0520">NAD</keyword>
<comment type="similarity">
    <text evidence="1 3">Belongs to the complex I 30 kDa subunit family.</text>
</comment>